<protein>
    <submittedName>
        <fullName evidence="2">Uncharacterized protein</fullName>
    </submittedName>
</protein>
<evidence type="ECO:0000313" key="3">
    <source>
        <dbReference type="Proteomes" id="UP000214646"/>
    </source>
</evidence>
<sequence>MRFDMRHALTYLAKWYLFAAVAFLAMEQFFLTAIHRGWL</sequence>
<evidence type="ECO:0000313" key="2">
    <source>
        <dbReference type="EMBL" id="OWK39527.1"/>
    </source>
</evidence>
<dbReference type="Proteomes" id="UP000214646">
    <property type="component" value="Unassembled WGS sequence"/>
</dbReference>
<evidence type="ECO:0000256" key="1">
    <source>
        <dbReference type="SAM" id="Phobius"/>
    </source>
</evidence>
<reference evidence="3" key="1">
    <citation type="submission" date="2017-06" db="EMBL/GenBank/DDBJ databases">
        <title>Genome analysis of Fimbriiglobus ruber SP5, the first member of the order Planctomycetales with confirmed chitinolytic capability.</title>
        <authorList>
            <person name="Ravin N.V."/>
            <person name="Rakitin A.L."/>
            <person name="Ivanova A.A."/>
            <person name="Beletsky A.V."/>
            <person name="Kulichevskaya I.S."/>
            <person name="Mardanov A.V."/>
            <person name="Dedysh S.N."/>
        </authorList>
    </citation>
    <scope>NUCLEOTIDE SEQUENCE [LARGE SCALE GENOMIC DNA]</scope>
    <source>
        <strain evidence="3">SP5</strain>
    </source>
</reference>
<dbReference type="AlphaFoldDB" id="A0A225DTS8"/>
<organism evidence="2 3">
    <name type="scientific">Fimbriiglobus ruber</name>
    <dbReference type="NCBI Taxonomy" id="1908690"/>
    <lineage>
        <taxon>Bacteria</taxon>
        <taxon>Pseudomonadati</taxon>
        <taxon>Planctomycetota</taxon>
        <taxon>Planctomycetia</taxon>
        <taxon>Gemmatales</taxon>
        <taxon>Gemmataceae</taxon>
        <taxon>Fimbriiglobus</taxon>
    </lineage>
</organism>
<dbReference type="EMBL" id="NIDE01000010">
    <property type="protein sequence ID" value="OWK39527.1"/>
    <property type="molecule type" value="Genomic_DNA"/>
</dbReference>
<name>A0A225DTS8_9BACT</name>
<keyword evidence="3" id="KW-1185">Reference proteome</keyword>
<proteinExistence type="predicted"/>
<comment type="caution">
    <text evidence="2">The sequence shown here is derived from an EMBL/GenBank/DDBJ whole genome shotgun (WGS) entry which is preliminary data.</text>
</comment>
<keyword evidence="1" id="KW-0472">Membrane</keyword>
<feature type="transmembrane region" description="Helical" evidence="1">
    <location>
        <begin position="12"/>
        <end position="34"/>
    </location>
</feature>
<keyword evidence="1" id="KW-0812">Transmembrane</keyword>
<accession>A0A225DTS8</accession>
<gene>
    <name evidence="2" type="ORF">FRUB_06090</name>
</gene>
<keyword evidence="1" id="KW-1133">Transmembrane helix</keyword>